<evidence type="ECO:0000313" key="5">
    <source>
        <dbReference type="EMBL" id="KAG7666068.1"/>
    </source>
</evidence>
<evidence type="ECO:0000256" key="2">
    <source>
        <dbReference type="ARBA" id="ARBA00023136"/>
    </source>
</evidence>
<dbReference type="AlphaFoldDB" id="A0A8J5QTP3"/>
<name>A0A8J5QTP3_9ASCO</name>
<keyword evidence="6" id="KW-1185">Reference proteome</keyword>
<protein>
    <submittedName>
        <fullName evidence="5">PEX11</fullName>
    </submittedName>
</protein>
<evidence type="ECO:0000313" key="6">
    <source>
        <dbReference type="Proteomes" id="UP000694255"/>
    </source>
</evidence>
<evidence type="ECO:0000256" key="4">
    <source>
        <dbReference type="ARBA" id="ARBA00046271"/>
    </source>
</evidence>
<evidence type="ECO:0000256" key="1">
    <source>
        <dbReference type="ARBA" id="ARBA00022593"/>
    </source>
</evidence>
<gene>
    <name evidence="5" type="ORF">J8A68_000324</name>
</gene>
<sequence>MVVDCLIYHPTLTKVINFLESSAHREKSLRLFAYLSRFLSYYCYKKGYPKATVDLWNGLKQHLSLIRKAMRFLKPLSHLQTASKTYDNKLLDPFVQTTSILRSLFYAGYLTFDGLILLKMLGIIDKKKYPNMAKNASKFWLLGLAAGILNSLRIIQCYRNTTADEDEKKQANAAKLHQARRKLVWDLLDAFVAANTLGVLHFTEGDIGFAGVITSILGLQDMWRATK</sequence>
<keyword evidence="3" id="KW-0576">Peroxisome</keyword>
<comment type="subcellular location">
    <subcellularLocation>
        <location evidence="4">Peroxisome membrane</location>
    </subcellularLocation>
</comment>
<dbReference type="PANTHER" id="PTHR12652">
    <property type="entry name" value="PEROXISOMAL BIOGENESIS FACTOR 11"/>
    <property type="match status" value="1"/>
</dbReference>
<organism evidence="5 6">
    <name type="scientific">[Candida] subhashii</name>
    <dbReference type="NCBI Taxonomy" id="561895"/>
    <lineage>
        <taxon>Eukaryota</taxon>
        <taxon>Fungi</taxon>
        <taxon>Dikarya</taxon>
        <taxon>Ascomycota</taxon>
        <taxon>Saccharomycotina</taxon>
        <taxon>Pichiomycetes</taxon>
        <taxon>Debaryomycetaceae</taxon>
        <taxon>Spathaspora</taxon>
    </lineage>
</organism>
<evidence type="ECO:0000256" key="3">
    <source>
        <dbReference type="ARBA" id="ARBA00023140"/>
    </source>
</evidence>
<dbReference type="OrthoDB" id="411017at2759"/>
<dbReference type="GO" id="GO:0005778">
    <property type="term" value="C:peroxisomal membrane"/>
    <property type="evidence" value="ECO:0007669"/>
    <property type="project" value="UniProtKB-SubCell"/>
</dbReference>
<accession>A0A8J5QTP3</accession>
<keyword evidence="2" id="KW-0472">Membrane</keyword>
<dbReference type="InterPro" id="IPR008733">
    <property type="entry name" value="PEX11"/>
</dbReference>
<dbReference type="GeneID" id="73467125"/>
<proteinExistence type="predicted"/>
<dbReference type="EMBL" id="JAGSYN010000043">
    <property type="protein sequence ID" value="KAG7666068.1"/>
    <property type="molecule type" value="Genomic_DNA"/>
</dbReference>
<reference evidence="5 6" key="1">
    <citation type="journal article" date="2021" name="DNA Res.">
        <title>Genome analysis of Candida subhashii reveals its hybrid nature and dual mitochondrial genome conformations.</title>
        <authorList>
            <person name="Mixao V."/>
            <person name="Hegedusova E."/>
            <person name="Saus E."/>
            <person name="Pryszcz L.P."/>
            <person name="Cillingova A."/>
            <person name="Nosek J."/>
            <person name="Gabaldon T."/>
        </authorList>
    </citation>
    <scope>NUCLEOTIDE SEQUENCE [LARGE SCALE GENOMIC DNA]</scope>
    <source>
        <strain evidence="5 6">CBS 10753</strain>
    </source>
</reference>
<dbReference type="Proteomes" id="UP000694255">
    <property type="component" value="Unassembled WGS sequence"/>
</dbReference>
<dbReference type="PANTHER" id="PTHR12652:SF50">
    <property type="entry name" value="PEROXIN 11"/>
    <property type="match status" value="1"/>
</dbReference>
<dbReference type="GO" id="GO:0016559">
    <property type="term" value="P:peroxisome fission"/>
    <property type="evidence" value="ECO:0007669"/>
    <property type="project" value="InterPro"/>
</dbReference>
<keyword evidence="1" id="KW-0962">Peroxisome biogenesis</keyword>
<dbReference type="Pfam" id="PF05648">
    <property type="entry name" value="PEX11"/>
    <property type="match status" value="1"/>
</dbReference>
<dbReference type="RefSeq" id="XP_049266300.1">
    <property type="nucleotide sequence ID" value="XM_049407102.1"/>
</dbReference>
<comment type="caution">
    <text evidence="5">The sequence shown here is derived from an EMBL/GenBank/DDBJ whole genome shotgun (WGS) entry which is preliminary data.</text>
</comment>